<accession>A0A550CIC1</accession>
<feature type="region of interest" description="Disordered" evidence="1">
    <location>
        <begin position="98"/>
        <end position="118"/>
    </location>
</feature>
<reference evidence="2 3" key="1">
    <citation type="journal article" date="2019" name="New Phytol.">
        <title>Comparative genomics reveals unique wood-decay strategies and fruiting body development in the Schizophyllaceae.</title>
        <authorList>
            <person name="Almasi E."/>
            <person name="Sahu N."/>
            <person name="Krizsan K."/>
            <person name="Balint B."/>
            <person name="Kovacs G.M."/>
            <person name="Kiss B."/>
            <person name="Cseklye J."/>
            <person name="Drula E."/>
            <person name="Henrissat B."/>
            <person name="Nagy I."/>
            <person name="Chovatia M."/>
            <person name="Adam C."/>
            <person name="LaButti K."/>
            <person name="Lipzen A."/>
            <person name="Riley R."/>
            <person name="Grigoriev I.V."/>
            <person name="Nagy L.G."/>
        </authorList>
    </citation>
    <scope>NUCLEOTIDE SEQUENCE [LARGE SCALE GENOMIC DNA]</scope>
    <source>
        <strain evidence="2 3">NL-1724</strain>
    </source>
</reference>
<evidence type="ECO:0000313" key="2">
    <source>
        <dbReference type="EMBL" id="TRM64561.1"/>
    </source>
</evidence>
<organism evidence="2 3">
    <name type="scientific">Schizophyllum amplum</name>
    <dbReference type="NCBI Taxonomy" id="97359"/>
    <lineage>
        <taxon>Eukaryota</taxon>
        <taxon>Fungi</taxon>
        <taxon>Dikarya</taxon>
        <taxon>Basidiomycota</taxon>
        <taxon>Agaricomycotina</taxon>
        <taxon>Agaricomycetes</taxon>
        <taxon>Agaricomycetidae</taxon>
        <taxon>Agaricales</taxon>
        <taxon>Schizophyllaceae</taxon>
        <taxon>Schizophyllum</taxon>
    </lineage>
</organism>
<feature type="compositionally biased region" description="Basic residues" evidence="1">
    <location>
        <begin position="107"/>
        <end position="117"/>
    </location>
</feature>
<dbReference type="AlphaFoldDB" id="A0A550CIC1"/>
<feature type="compositionally biased region" description="Basic residues" evidence="1">
    <location>
        <begin position="143"/>
        <end position="152"/>
    </location>
</feature>
<proteinExistence type="predicted"/>
<protein>
    <submittedName>
        <fullName evidence="2">Uncharacterized protein</fullName>
    </submittedName>
</protein>
<gene>
    <name evidence="2" type="ORF">BD626DRAFT_254680</name>
</gene>
<evidence type="ECO:0000256" key="1">
    <source>
        <dbReference type="SAM" id="MobiDB-lite"/>
    </source>
</evidence>
<feature type="region of interest" description="Disordered" evidence="1">
    <location>
        <begin position="131"/>
        <end position="177"/>
    </location>
</feature>
<dbReference type="Proteomes" id="UP000320762">
    <property type="component" value="Unassembled WGS sequence"/>
</dbReference>
<evidence type="ECO:0000313" key="3">
    <source>
        <dbReference type="Proteomes" id="UP000320762"/>
    </source>
</evidence>
<dbReference type="EMBL" id="VDMD01000007">
    <property type="protein sequence ID" value="TRM64561.1"/>
    <property type="molecule type" value="Genomic_DNA"/>
</dbReference>
<name>A0A550CIC1_9AGAR</name>
<keyword evidence="3" id="KW-1185">Reference proteome</keyword>
<comment type="caution">
    <text evidence="2">The sequence shown here is derived from an EMBL/GenBank/DDBJ whole genome shotgun (WGS) entry which is preliminary data.</text>
</comment>
<feature type="compositionally biased region" description="Basic residues" evidence="1">
    <location>
        <begin position="168"/>
        <end position="177"/>
    </location>
</feature>
<sequence length="177" mass="19439">MRRGKSASRRRASTAVECSLGASTEHWSFGERKSFDFSIVLRPVGATSVGVLRACDPSRLPSAISRSGSPSVCRLSLPIFRAGEPPLSLSCLLDESPRLRSPTNCSRRSRRSRRRSSLKTDICPDIAACITTAPSMPPSPRRPSCRSARRPPPRSARPRSCPSAPRPPKSRFQPRRC</sequence>